<evidence type="ECO:0000256" key="5">
    <source>
        <dbReference type="SAM" id="MobiDB-lite"/>
    </source>
</evidence>
<feature type="compositionally biased region" description="Basic residues" evidence="5">
    <location>
        <begin position="293"/>
        <end position="303"/>
    </location>
</feature>
<dbReference type="EMBL" id="JAROKS010000012">
    <property type="protein sequence ID" value="KAK1798116.1"/>
    <property type="molecule type" value="Genomic_DNA"/>
</dbReference>
<dbReference type="SUPFAM" id="SSF48403">
    <property type="entry name" value="Ankyrin repeat"/>
    <property type="match status" value="1"/>
</dbReference>
<dbReference type="InterPro" id="IPR002110">
    <property type="entry name" value="Ankyrin_rpt"/>
</dbReference>
<comment type="caution">
    <text evidence="7">The sequence shown here is derived from an EMBL/GenBank/DDBJ whole genome shotgun (WGS) entry which is preliminary data.</text>
</comment>
<evidence type="ECO:0000313" key="8">
    <source>
        <dbReference type="Proteomes" id="UP001239994"/>
    </source>
</evidence>
<dbReference type="Pfam" id="PF12796">
    <property type="entry name" value="Ank_2"/>
    <property type="match status" value="1"/>
</dbReference>
<keyword evidence="2 4" id="KW-0040">ANK repeat</keyword>
<dbReference type="InterPro" id="IPR005301">
    <property type="entry name" value="MOB_kinase_act_fam"/>
</dbReference>
<proteinExistence type="inferred from homology"/>
<dbReference type="SMART" id="SM00248">
    <property type="entry name" value="ANK"/>
    <property type="match status" value="2"/>
</dbReference>
<dbReference type="PROSITE" id="PS50088">
    <property type="entry name" value="ANK_REPEAT"/>
    <property type="match status" value="1"/>
</dbReference>
<feature type="repeat" description="ANK" evidence="4">
    <location>
        <begin position="472"/>
        <end position="493"/>
    </location>
</feature>
<evidence type="ECO:0000256" key="3">
    <source>
        <dbReference type="ARBA" id="ARBA00038122"/>
    </source>
</evidence>
<evidence type="ECO:0000313" key="7">
    <source>
        <dbReference type="EMBL" id="KAK1798116.1"/>
    </source>
</evidence>
<name>A0AAD8ZHD9_9TELE</name>
<dbReference type="PANTHER" id="PTHR14491:SF4">
    <property type="entry name" value="ANKYRIN REPEAT DOMAIN-CONTAINING PROTEIN SOWAHC"/>
    <property type="match status" value="1"/>
</dbReference>
<feature type="region of interest" description="Disordered" evidence="5">
    <location>
        <begin position="157"/>
        <end position="185"/>
    </location>
</feature>
<accession>A0AAD8ZHD9</accession>
<feature type="region of interest" description="Disordered" evidence="5">
    <location>
        <begin position="198"/>
        <end position="235"/>
    </location>
</feature>
<comment type="similarity">
    <text evidence="3">Belongs to the SOWAH family.</text>
</comment>
<feature type="compositionally biased region" description="Low complexity" evidence="5">
    <location>
        <begin position="304"/>
        <end position="314"/>
    </location>
</feature>
<evidence type="ECO:0000256" key="4">
    <source>
        <dbReference type="PROSITE-ProRule" id="PRU00023"/>
    </source>
</evidence>
<feature type="domain" description="SOWAHA-C winged helix-turn-helix" evidence="6">
    <location>
        <begin position="26"/>
        <end position="105"/>
    </location>
</feature>
<feature type="compositionally biased region" description="Polar residues" evidence="5">
    <location>
        <begin position="326"/>
        <end position="335"/>
    </location>
</feature>
<dbReference type="Gene3D" id="1.20.140.30">
    <property type="entry name" value="MOB kinase activator"/>
    <property type="match status" value="1"/>
</dbReference>
<sequence>MCAIGLAGEWFKLEAPIQELIPMASEWTQEAVLRFLADRGGRVRNVDLTDHFRSTIPTDHLSRTAAKDAFKRCVDSVAFVKVENGEKYVCLKKKFRGSVKRSDERSCNGHVRNSGAIVKAQRLTVNGDSRTDVVPVRLCEKRDEPKIALSQCCAETTKTDEDEDAKQDLLPGSGYGTGGDAQPPLRISESVSLGIKAESRVSKPEMGNQLTDNGGTVNEPDRETSETLQASQPLASEMSIPESLVTDECVLPEVTGETVFGQSARLPTDCPALSGSDLVSDLRLTEEETAARKGSHCCRRRQSRGSQRSNQSEGGVDEGHLDFVITSGSDSNTPKGSRKSFIEHMMNSSPQVRRSMVLRNSVHLSARYKDSSGTGDGDSASVNSCSVDDENAVVTLDPLEHEWMMCASDGQWESLHRLLTSEPNLISKKDFVTGFTCFHWAAKQGKPELLAVLVNFAKQHEVAVNINARSSAGYTPLHLAAMHNHIEVVKLLVGAYDADVEVRDYSGKKAGQYLRSDVARDIFDIIGAGDDWDAGDAGVAVTGRWRLSKLLQSNLRPLKLLNQGLGEGDACDNAGVAKPLRRKASLNKFKPRLSKIVHSTSLFERLEREAGEASGSVKSRPKSNLFGEAVFTPAHVTEGPGLASMLAKDFYSWPDESFEEMDSTLAVQQYIQQNIRSDCANIDKILEPPEGQDEGVWKYEHLRVSIKESSVAKLGSVCRRIYRIFSHAYFHHRQIFDKYEDNLIVPILEEEVQNAGSAETVILQREVWFKLSSVED</sequence>
<dbReference type="PANTHER" id="PTHR14491">
    <property type="entry name" value="SOSONDOWAH, ISOFORM G"/>
    <property type="match status" value="1"/>
</dbReference>
<dbReference type="SUPFAM" id="SSF101152">
    <property type="entry name" value="Mob1/phocein"/>
    <property type="match status" value="1"/>
</dbReference>
<dbReference type="Proteomes" id="UP001239994">
    <property type="component" value="Unassembled WGS sequence"/>
</dbReference>
<feature type="region of interest" description="Disordered" evidence="5">
    <location>
        <begin position="289"/>
        <end position="338"/>
    </location>
</feature>
<dbReference type="PROSITE" id="PS50297">
    <property type="entry name" value="ANK_REP_REGION"/>
    <property type="match status" value="1"/>
</dbReference>
<dbReference type="InterPro" id="IPR058889">
    <property type="entry name" value="WHD_SOWAHA-C"/>
</dbReference>
<organism evidence="7 8">
    <name type="scientific">Electrophorus voltai</name>
    <dbReference type="NCBI Taxonomy" id="2609070"/>
    <lineage>
        <taxon>Eukaryota</taxon>
        <taxon>Metazoa</taxon>
        <taxon>Chordata</taxon>
        <taxon>Craniata</taxon>
        <taxon>Vertebrata</taxon>
        <taxon>Euteleostomi</taxon>
        <taxon>Actinopterygii</taxon>
        <taxon>Neopterygii</taxon>
        <taxon>Teleostei</taxon>
        <taxon>Ostariophysi</taxon>
        <taxon>Gymnotiformes</taxon>
        <taxon>Gymnotoidei</taxon>
        <taxon>Gymnotidae</taxon>
        <taxon>Electrophorus</taxon>
    </lineage>
</organism>
<keyword evidence="1" id="KW-0677">Repeat</keyword>
<reference evidence="7" key="1">
    <citation type="submission" date="2023-03" db="EMBL/GenBank/DDBJ databases">
        <title>Electrophorus voltai genome.</title>
        <authorList>
            <person name="Bian C."/>
        </authorList>
    </citation>
    <scope>NUCLEOTIDE SEQUENCE</scope>
    <source>
        <strain evidence="7">CB-2022</strain>
        <tissue evidence="7">Muscle</tissue>
    </source>
</reference>
<dbReference type="Gene3D" id="1.25.40.20">
    <property type="entry name" value="Ankyrin repeat-containing domain"/>
    <property type="match status" value="1"/>
</dbReference>
<dbReference type="AlphaFoldDB" id="A0AAD8ZHD9"/>
<dbReference type="SMART" id="SM01388">
    <property type="entry name" value="Mob1_phocein"/>
    <property type="match status" value="1"/>
</dbReference>
<dbReference type="Pfam" id="PF25877">
    <property type="entry name" value="WHD_SOWAH"/>
    <property type="match status" value="1"/>
</dbReference>
<evidence type="ECO:0000256" key="2">
    <source>
        <dbReference type="ARBA" id="ARBA00023043"/>
    </source>
</evidence>
<evidence type="ECO:0000259" key="6">
    <source>
        <dbReference type="Pfam" id="PF25877"/>
    </source>
</evidence>
<gene>
    <name evidence="7" type="ORF">P4O66_000610</name>
</gene>
<keyword evidence="8" id="KW-1185">Reference proteome</keyword>
<protein>
    <recommendedName>
        <fullName evidence="6">SOWAHA-C winged helix-turn-helix domain-containing protein</fullName>
    </recommendedName>
</protein>
<evidence type="ECO:0000256" key="1">
    <source>
        <dbReference type="ARBA" id="ARBA00022737"/>
    </source>
</evidence>
<dbReference type="InterPro" id="IPR036703">
    <property type="entry name" value="MOB_kinase_act_sf"/>
</dbReference>
<dbReference type="InterPro" id="IPR036770">
    <property type="entry name" value="Ankyrin_rpt-contain_sf"/>
</dbReference>